<proteinExistence type="predicted"/>
<gene>
    <name evidence="2" type="ORF">COB67_01930</name>
</gene>
<name>A0A2A4T9Z2_9DELT</name>
<sequence length="539" mass="64268">MRAIRFDPELYKLEQRVMYHAKEMGRTLPEMRFFILNQMEFASLLEKHVFPTSPPNIWEGKRMVHKKYRIETGQESALYYEVVQTGNPSYAYLNNTNSPMMQASVMAHVVGHCEFSELNVLKDSNPDRTEFVLYLVRKVNRARQQMGEKNYLQYWNASESAIPLIAPHSQFNVDKAIETESRPHHSMSSEVEGENKKSLLLPQFHTMDSILKPENKEQAWEKELRKKNHQEALSRRGYRLRAPCQDILGFLRHFAPTSSSERAIMDYMYFANSNSDFVIRTQIMNEGWAMYWEKKIMMELFKERAVKGIIDYARVFSGVCSPRPYFNRNPYHLGFHMWTHIEELYRDGKVSISYLEEKDRQKRDTWKKEATRDPLLSMEHLLKTVTDYEFLRRFLTPDLIFKLHLNRILKRQAKQLQIQPDAIVKEDEHWIWLNPEAVKQEMLGFFTHFFRPRIYLIDADFQDGGLLLYHRYDQRELRKDWILPTLKNLNFIWKGPVSLISGNSMYTYSSSHFQDVSILEVPFERILERMQKLEKPYRP</sequence>
<organism evidence="2 3">
    <name type="scientific">SAR324 cluster bacterium</name>
    <dbReference type="NCBI Taxonomy" id="2024889"/>
    <lineage>
        <taxon>Bacteria</taxon>
        <taxon>Deltaproteobacteria</taxon>
        <taxon>SAR324 cluster</taxon>
    </lineage>
</organism>
<dbReference type="InterPro" id="IPR056174">
    <property type="entry name" value="SpoVR_N"/>
</dbReference>
<dbReference type="AlphaFoldDB" id="A0A2A4T9Z2"/>
<dbReference type="InterPro" id="IPR007390">
    <property type="entry name" value="Spore_V_R"/>
</dbReference>
<protein>
    <recommendedName>
        <fullName evidence="1">SpoVR protein-like N-terminal domain-containing protein</fullName>
    </recommendedName>
</protein>
<feature type="domain" description="SpoVR protein-like N-terminal" evidence="1">
    <location>
        <begin position="9"/>
        <end position="419"/>
    </location>
</feature>
<dbReference type="PANTHER" id="PTHR30029">
    <property type="entry name" value="STAGE V SPORULATION PROTEIN R"/>
    <property type="match status" value="1"/>
</dbReference>
<comment type="caution">
    <text evidence="2">The sequence shown here is derived from an EMBL/GenBank/DDBJ whole genome shotgun (WGS) entry which is preliminary data.</text>
</comment>
<dbReference type="PANTHER" id="PTHR30029:SF2">
    <property type="entry name" value="STAGE V SPORULATION PROTEIN R"/>
    <property type="match status" value="1"/>
</dbReference>
<evidence type="ECO:0000313" key="2">
    <source>
        <dbReference type="EMBL" id="PCI30430.1"/>
    </source>
</evidence>
<reference evidence="3" key="1">
    <citation type="submission" date="2017-08" db="EMBL/GenBank/DDBJ databases">
        <title>A dynamic microbial community with high functional redundancy inhabits the cold, oxic subseafloor aquifer.</title>
        <authorList>
            <person name="Tully B.J."/>
            <person name="Wheat C.G."/>
            <person name="Glazer B.T."/>
            <person name="Huber J.A."/>
        </authorList>
    </citation>
    <scope>NUCLEOTIDE SEQUENCE [LARGE SCALE GENOMIC DNA]</scope>
</reference>
<dbReference type="EMBL" id="NVSR01000005">
    <property type="protein sequence ID" value="PCI30430.1"/>
    <property type="molecule type" value="Genomic_DNA"/>
</dbReference>
<dbReference type="Pfam" id="PF04293">
    <property type="entry name" value="SpoVR"/>
    <property type="match status" value="1"/>
</dbReference>
<accession>A0A2A4T9Z2</accession>
<evidence type="ECO:0000259" key="1">
    <source>
        <dbReference type="Pfam" id="PF04293"/>
    </source>
</evidence>
<dbReference type="Proteomes" id="UP000218113">
    <property type="component" value="Unassembled WGS sequence"/>
</dbReference>
<evidence type="ECO:0000313" key="3">
    <source>
        <dbReference type="Proteomes" id="UP000218113"/>
    </source>
</evidence>